<dbReference type="PANTHER" id="PTHR47968">
    <property type="entry name" value="CENTROMERE PROTEIN E"/>
    <property type="match status" value="1"/>
</dbReference>
<dbReference type="AlphaFoldDB" id="A0A6V2JYN3"/>
<feature type="domain" description="Kinesin motor" evidence="5">
    <location>
        <begin position="1"/>
        <end position="117"/>
    </location>
</feature>
<evidence type="ECO:0000256" key="4">
    <source>
        <dbReference type="SAM" id="MobiDB-lite"/>
    </source>
</evidence>
<evidence type="ECO:0000259" key="5">
    <source>
        <dbReference type="PROSITE" id="PS50067"/>
    </source>
</evidence>
<dbReference type="SUPFAM" id="SSF52540">
    <property type="entry name" value="P-loop containing nucleoside triphosphate hydrolases"/>
    <property type="match status" value="1"/>
</dbReference>
<reference evidence="7" key="1">
    <citation type="submission" date="2021-01" db="EMBL/GenBank/DDBJ databases">
        <authorList>
            <person name="Corre E."/>
            <person name="Pelletier E."/>
            <person name="Niang G."/>
            <person name="Scheremetjew M."/>
            <person name="Finn R."/>
            <person name="Kale V."/>
            <person name="Holt S."/>
            <person name="Cochrane G."/>
            <person name="Meng A."/>
            <person name="Brown T."/>
            <person name="Cohen L."/>
        </authorList>
    </citation>
    <scope>NUCLEOTIDE SEQUENCE</scope>
    <source>
        <strain evidence="7">GSO104</strain>
    </source>
</reference>
<evidence type="ECO:0000256" key="1">
    <source>
        <dbReference type="ARBA" id="ARBA00023054"/>
    </source>
</evidence>
<dbReference type="GO" id="GO:0007018">
    <property type="term" value="P:microtubule-based movement"/>
    <property type="evidence" value="ECO:0007669"/>
    <property type="project" value="InterPro"/>
</dbReference>
<dbReference type="InterPro" id="IPR001752">
    <property type="entry name" value="Kinesin_motor_dom"/>
</dbReference>
<organism evidence="7">
    <name type="scientific">Ditylum brightwellii</name>
    <dbReference type="NCBI Taxonomy" id="49249"/>
    <lineage>
        <taxon>Eukaryota</taxon>
        <taxon>Sar</taxon>
        <taxon>Stramenopiles</taxon>
        <taxon>Ochrophyta</taxon>
        <taxon>Bacillariophyta</taxon>
        <taxon>Mediophyceae</taxon>
        <taxon>Lithodesmiophycidae</taxon>
        <taxon>Lithodesmiales</taxon>
        <taxon>Lithodesmiaceae</taxon>
        <taxon>Ditylum</taxon>
    </lineage>
</organism>
<dbReference type="InterPro" id="IPR036961">
    <property type="entry name" value="Kinesin_motor_dom_sf"/>
</dbReference>
<evidence type="ECO:0000256" key="2">
    <source>
        <dbReference type="ARBA" id="ARBA00023175"/>
    </source>
</evidence>
<feature type="compositionally biased region" description="Low complexity" evidence="4">
    <location>
        <begin position="102"/>
        <end position="111"/>
    </location>
</feature>
<feature type="region of interest" description="Disordered" evidence="4">
    <location>
        <begin position="95"/>
        <end position="117"/>
    </location>
</feature>
<dbReference type="GO" id="GO:0005524">
    <property type="term" value="F:ATP binding"/>
    <property type="evidence" value="ECO:0007669"/>
    <property type="project" value="UniProtKB-UniRule"/>
</dbReference>
<keyword evidence="2 3" id="KW-0505">Motor protein</keyword>
<gene>
    <name evidence="6" type="ORF">DBRI00130_LOCUS28632</name>
    <name evidence="7" type="ORF">DBRI00130_LOCUS28633</name>
</gene>
<dbReference type="InterPro" id="IPR027417">
    <property type="entry name" value="P-loop_NTPase"/>
</dbReference>
<dbReference type="InterPro" id="IPR027640">
    <property type="entry name" value="Kinesin-like_fam"/>
</dbReference>
<dbReference type="EMBL" id="HBNS01036656">
    <property type="protein sequence ID" value="CAE4633321.1"/>
    <property type="molecule type" value="Transcribed_RNA"/>
</dbReference>
<evidence type="ECO:0000313" key="7">
    <source>
        <dbReference type="EMBL" id="CAE4633323.1"/>
    </source>
</evidence>
<dbReference type="PROSITE" id="PS50067">
    <property type="entry name" value="KINESIN_MOTOR_2"/>
    <property type="match status" value="1"/>
</dbReference>
<name>A0A6V2JYN3_9STRA</name>
<evidence type="ECO:0000313" key="6">
    <source>
        <dbReference type="EMBL" id="CAE4633321.1"/>
    </source>
</evidence>
<proteinExistence type="inferred from homology"/>
<evidence type="ECO:0000256" key="3">
    <source>
        <dbReference type="PROSITE-ProRule" id="PRU00283"/>
    </source>
</evidence>
<sequence length="117" mass="12668">MRSLTKMQQLMTFCVIVKGAVDGRNGTVFAYGQTGNGKTYAMQGNGLTSSIPKDGVETEAVDGIIQKIARDLFGHIDSDPAREFLFRVRDLLDDDDNAENQSKGSPSASSKSPKKPK</sequence>
<dbReference type="Gene3D" id="3.40.850.10">
    <property type="entry name" value="Kinesin motor domain"/>
    <property type="match status" value="1"/>
</dbReference>
<keyword evidence="3" id="KW-0547">Nucleotide-binding</keyword>
<dbReference type="GO" id="GO:0008017">
    <property type="term" value="F:microtubule binding"/>
    <property type="evidence" value="ECO:0007669"/>
    <property type="project" value="InterPro"/>
</dbReference>
<keyword evidence="1" id="KW-0175">Coiled coil</keyword>
<dbReference type="PANTHER" id="PTHR47968:SF75">
    <property type="entry name" value="CENTROMERE-ASSOCIATED PROTEIN E"/>
    <property type="match status" value="1"/>
</dbReference>
<protein>
    <recommendedName>
        <fullName evidence="5">Kinesin motor domain-containing protein</fullName>
    </recommendedName>
</protein>
<comment type="similarity">
    <text evidence="3">Belongs to the TRAFAC class myosin-kinesin ATPase superfamily. Kinesin family.</text>
</comment>
<feature type="binding site" evidence="3">
    <location>
        <begin position="32"/>
        <end position="39"/>
    </location>
    <ligand>
        <name>ATP</name>
        <dbReference type="ChEBI" id="CHEBI:30616"/>
    </ligand>
</feature>
<dbReference type="GO" id="GO:0003777">
    <property type="term" value="F:microtubule motor activity"/>
    <property type="evidence" value="ECO:0007669"/>
    <property type="project" value="InterPro"/>
</dbReference>
<accession>A0A6V2JYN3</accession>
<dbReference type="EMBL" id="HBNS01036660">
    <property type="protein sequence ID" value="CAE4633323.1"/>
    <property type="molecule type" value="Transcribed_RNA"/>
</dbReference>
<dbReference type="Pfam" id="PF00225">
    <property type="entry name" value="Kinesin"/>
    <property type="match status" value="1"/>
</dbReference>
<keyword evidence="3" id="KW-0067">ATP-binding</keyword>